<dbReference type="Pfam" id="PF12796">
    <property type="entry name" value="Ank_2"/>
    <property type="match status" value="1"/>
</dbReference>
<protein>
    <recommendedName>
        <fullName evidence="6">PDZ domain-containing protein</fullName>
    </recommendedName>
</protein>
<dbReference type="InterPro" id="IPR036770">
    <property type="entry name" value="Ankyrin_rpt-contain_sf"/>
</dbReference>
<accession>A0A7S0D225</accession>
<dbReference type="Gene3D" id="1.25.40.20">
    <property type="entry name" value="Ankyrin repeat-containing domain"/>
    <property type="match status" value="1"/>
</dbReference>
<dbReference type="InterPro" id="IPR002110">
    <property type="entry name" value="Ankyrin_rpt"/>
</dbReference>
<dbReference type="InterPro" id="IPR036034">
    <property type="entry name" value="PDZ_sf"/>
</dbReference>
<gene>
    <name evidence="5" type="ORF">LAMO00422_LOCUS6167</name>
</gene>
<proteinExistence type="predicted"/>
<organism evidence="5">
    <name type="scientific">Amorphochlora amoebiformis</name>
    <dbReference type="NCBI Taxonomy" id="1561963"/>
    <lineage>
        <taxon>Eukaryota</taxon>
        <taxon>Sar</taxon>
        <taxon>Rhizaria</taxon>
        <taxon>Cercozoa</taxon>
        <taxon>Chlorarachniophyceae</taxon>
        <taxon>Amorphochlora</taxon>
    </lineage>
</organism>
<evidence type="ECO:0000256" key="4">
    <source>
        <dbReference type="SAM" id="MobiDB-lite"/>
    </source>
</evidence>
<dbReference type="SUPFAM" id="SSF50156">
    <property type="entry name" value="PDZ domain-like"/>
    <property type="match status" value="1"/>
</dbReference>
<dbReference type="SMART" id="SM00248">
    <property type="entry name" value="ANK"/>
    <property type="match status" value="3"/>
</dbReference>
<name>A0A7S0D225_9EUKA</name>
<evidence type="ECO:0000256" key="2">
    <source>
        <dbReference type="ARBA" id="ARBA00023043"/>
    </source>
</evidence>
<dbReference type="PROSITE" id="PS50088">
    <property type="entry name" value="ANK_REPEAT"/>
    <property type="match status" value="1"/>
</dbReference>
<dbReference type="SUPFAM" id="SSF48403">
    <property type="entry name" value="Ankyrin repeat"/>
    <property type="match status" value="1"/>
</dbReference>
<dbReference type="PANTHER" id="PTHR24198">
    <property type="entry name" value="ANKYRIN REPEAT AND PROTEIN KINASE DOMAIN-CONTAINING PROTEIN"/>
    <property type="match status" value="1"/>
</dbReference>
<dbReference type="AlphaFoldDB" id="A0A7S0D225"/>
<feature type="repeat" description="ANK" evidence="3">
    <location>
        <begin position="77"/>
        <end position="114"/>
    </location>
</feature>
<evidence type="ECO:0000256" key="1">
    <source>
        <dbReference type="ARBA" id="ARBA00022737"/>
    </source>
</evidence>
<evidence type="ECO:0000256" key="3">
    <source>
        <dbReference type="PROSITE-ProRule" id="PRU00023"/>
    </source>
</evidence>
<feature type="region of interest" description="Disordered" evidence="4">
    <location>
        <begin position="340"/>
        <end position="359"/>
    </location>
</feature>
<feature type="region of interest" description="Disordered" evidence="4">
    <location>
        <begin position="389"/>
        <end position="410"/>
    </location>
</feature>
<evidence type="ECO:0008006" key="6">
    <source>
        <dbReference type="Google" id="ProtNLM"/>
    </source>
</evidence>
<reference evidence="5" key="1">
    <citation type="submission" date="2021-01" db="EMBL/GenBank/DDBJ databases">
        <authorList>
            <person name="Corre E."/>
            <person name="Pelletier E."/>
            <person name="Niang G."/>
            <person name="Scheremetjew M."/>
            <person name="Finn R."/>
            <person name="Kale V."/>
            <person name="Holt S."/>
            <person name="Cochrane G."/>
            <person name="Meng A."/>
            <person name="Brown T."/>
            <person name="Cohen L."/>
        </authorList>
    </citation>
    <scope>NUCLEOTIDE SEQUENCE</scope>
    <source>
        <strain evidence="5">CCMP2058</strain>
    </source>
</reference>
<dbReference type="EMBL" id="HBEM01008867">
    <property type="protein sequence ID" value="CAD8441207.1"/>
    <property type="molecule type" value="Transcribed_RNA"/>
</dbReference>
<evidence type="ECO:0000313" key="5">
    <source>
        <dbReference type="EMBL" id="CAD8441207.1"/>
    </source>
</evidence>
<keyword evidence="1" id="KW-0677">Repeat</keyword>
<dbReference type="PANTHER" id="PTHR24198:SF165">
    <property type="entry name" value="ANKYRIN REPEAT-CONTAINING PROTEIN-RELATED"/>
    <property type="match status" value="1"/>
</dbReference>
<sequence length="410" mass="45307">MGGVSSKGKNFLVAAATGVEEIQKCVETKQISKKTRKEYQKLAARAIMTAVRHSKPEVITFILKAYPDVNVNYQDPGGNTPLGRACDMGDLDGGKFKIISLLLDKKASPNHINRYKRSPILIAVNSQYCDVKIVTKLLDCKADPSISERSGRHLDAVHFAAKKGKVILAKLMESRWRKRFEEEDRLIRKDRKHVDIDFGSKSGPIGLTLSGWRVTHVVHGARAWMKGVRPGWEIHTINGNKVINDSMIIEGVLSSLDGLLKRIRFFTTKRHSILETWDDALSAAKARRISTIMNKLVTSRLTQDSKTGKNEMNVYSAPMIAKQYTVELEPSARMPSEALNRTGTGTPSQTGTVSNPNLVTTRPYGYSNRDMKVLHGLAITPLSQSAATLPDRPIQTCTPRSSVADLSGSV</sequence>
<keyword evidence="2 3" id="KW-0040">ANK repeat</keyword>